<comment type="caution">
    <text evidence="1">The sequence shown here is derived from an EMBL/GenBank/DDBJ whole genome shotgun (WGS) entry which is preliminary data.</text>
</comment>
<sequence length="88" mass="9997">MALSFPNSSRSYDETHSRIRFLGYDGMFEVRFYVPAEVLTAGLSHWTASESDYLASFDALRSKILDAAKSAYKSRPNRSITLALEHFK</sequence>
<gene>
    <name evidence="1" type="ORF">FNA46_24130</name>
</gene>
<accession>A0A549SQF2</accession>
<proteinExistence type="predicted"/>
<dbReference type="SUPFAM" id="SSF160272">
    <property type="entry name" value="Shew3726-like"/>
    <property type="match status" value="1"/>
</dbReference>
<dbReference type="InterPro" id="IPR036692">
    <property type="entry name" value="Shew3726-like_sf"/>
</dbReference>
<protein>
    <submittedName>
        <fullName evidence="1">DUF1488 domain-containing protein</fullName>
    </submittedName>
</protein>
<evidence type="ECO:0000313" key="2">
    <source>
        <dbReference type="Proteomes" id="UP000316801"/>
    </source>
</evidence>
<keyword evidence="2" id="KW-1185">Reference proteome</keyword>
<dbReference type="RefSeq" id="WP_143127778.1">
    <property type="nucleotide sequence ID" value="NZ_VJMG01000089.1"/>
</dbReference>
<dbReference type="Pfam" id="PF07369">
    <property type="entry name" value="DUF1488"/>
    <property type="match status" value="1"/>
</dbReference>
<dbReference type="AlphaFoldDB" id="A0A549SQF2"/>
<dbReference type="InterPro" id="IPR009962">
    <property type="entry name" value="DUF1488"/>
</dbReference>
<name>A0A549SQF2_9HYPH</name>
<dbReference type="EMBL" id="VJMG01000089">
    <property type="protein sequence ID" value="TRL31840.1"/>
    <property type="molecule type" value="Genomic_DNA"/>
</dbReference>
<reference evidence="1 2" key="1">
    <citation type="submission" date="2019-07" db="EMBL/GenBank/DDBJ databases">
        <title>Ln-dependent methylotrophs.</title>
        <authorList>
            <person name="Tani A."/>
        </authorList>
    </citation>
    <scope>NUCLEOTIDE SEQUENCE [LARGE SCALE GENOMIC DNA]</scope>
    <source>
        <strain evidence="1 2">SM12</strain>
    </source>
</reference>
<dbReference type="Proteomes" id="UP000316801">
    <property type="component" value="Unassembled WGS sequence"/>
</dbReference>
<evidence type="ECO:0000313" key="1">
    <source>
        <dbReference type="EMBL" id="TRL31840.1"/>
    </source>
</evidence>
<organism evidence="1 2">
    <name type="scientific">Rhizobium straminoryzae</name>
    <dbReference type="NCBI Taxonomy" id="1387186"/>
    <lineage>
        <taxon>Bacteria</taxon>
        <taxon>Pseudomonadati</taxon>
        <taxon>Pseudomonadota</taxon>
        <taxon>Alphaproteobacteria</taxon>
        <taxon>Hyphomicrobiales</taxon>
        <taxon>Rhizobiaceae</taxon>
        <taxon>Rhizobium/Agrobacterium group</taxon>
        <taxon>Rhizobium</taxon>
    </lineage>
</organism>